<gene>
    <name evidence="2" type="ORF">PHPALM_3075</name>
</gene>
<dbReference type="AlphaFoldDB" id="A0A2P4YNA8"/>
<feature type="region of interest" description="Disordered" evidence="1">
    <location>
        <begin position="79"/>
        <end position="99"/>
    </location>
</feature>
<sequence>MTSEMTKRSKLTVAILNTARFNRYAGISKPVHHCYPNLLYHSIFKKIANTTLRHSPGARQESLHESVAKWFGKTAGALLHTAPKPPTNEGGTPIFREVT</sequence>
<accession>A0A2P4YNA8</accession>
<dbReference type="Proteomes" id="UP000237271">
    <property type="component" value="Unassembled WGS sequence"/>
</dbReference>
<organism evidence="2 3">
    <name type="scientific">Phytophthora palmivora</name>
    <dbReference type="NCBI Taxonomy" id="4796"/>
    <lineage>
        <taxon>Eukaryota</taxon>
        <taxon>Sar</taxon>
        <taxon>Stramenopiles</taxon>
        <taxon>Oomycota</taxon>
        <taxon>Peronosporomycetes</taxon>
        <taxon>Peronosporales</taxon>
        <taxon>Peronosporaceae</taxon>
        <taxon>Phytophthora</taxon>
    </lineage>
</organism>
<dbReference type="EMBL" id="NCKW01001816">
    <property type="protein sequence ID" value="POM79297.1"/>
    <property type="molecule type" value="Genomic_DNA"/>
</dbReference>
<evidence type="ECO:0000313" key="3">
    <source>
        <dbReference type="Proteomes" id="UP000237271"/>
    </source>
</evidence>
<evidence type="ECO:0000313" key="2">
    <source>
        <dbReference type="EMBL" id="POM79297.1"/>
    </source>
</evidence>
<keyword evidence="3" id="KW-1185">Reference proteome</keyword>
<protein>
    <submittedName>
        <fullName evidence="2">Alpha-1,2-mannosidase</fullName>
    </submittedName>
</protein>
<reference evidence="2 3" key="1">
    <citation type="journal article" date="2017" name="Genome Biol. Evol.">
        <title>Phytophthora megakarya and P. palmivora, closely related causal agents of cacao black pod rot, underwent increases in genome sizes and gene numbers by different mechanisms.</title>
        <authorList>
            <person name="Ali S.S."/>
            <person name="Shao J."/>
            <person name="Lary D.J."/>
            <person name="Kronmiller B."/>
            <person name="Shen D."/>
            <person name="Strem M.D."/>
            <person name="Amoako-Attah I."/>
            <person name="Akrofi A.Y."/>
            <person name="Begoude B.A."/>
            <person name="Ten Hoopen G.M."/>
            <person name="Coulibaly K."/>
            <person name="Kebe B.I."/>
            <person name="Melnick R.L."/>
            <person name="Guiltinan M.J."/>
            <person name="Tyler B.M."/>
            <person name="Meinhardt L.W."/>
            <person name="Bailey B.A."/>
        </authorList>
    </citation>
    <scope>NUCLEOTIDE SEQUENCE [LARGE SCALE GENOMIC DNA]</scope>
    <source>
        <strain evidence="3">sbr112.9</strain>
    </source>
</reference>
<name>A0A2P4YNA8_9STRA</name>
<comment type="caution">
    <text evidence="2">The sequence shown here is derived from an EMBL/GenBank/DDBJ whole genome shotgun (WGS) entry which is preliminary data.</text>
</comment>
<proteinExistence type="predicted"/>
<evidence type="ECO:0000256" key="1">
    <source>
        <dbReference type="SAM" id="MobiDB-lite"/>
    </source>
</evidence>